<protein>
    <recommendedName>
        <fullName evidence="1">Retroviral polymerase SH3-like domain-containing protein</fullName>
    </recommendedName>
</protein>
<evidence type="ECO:0000313" key="3">
    <source>
        <dbReference type="Proteomes" id="UP000507245"/>
    </source>
</evidence>
<gene>
    <name evidence="2" type="ORF">ORAREDHAP_LOCUS41875</name>
</gene>
<accession>A0A6J5XYY1</accession>
<name>A0A6J5XYY1_PRUAR</name>
<dbReference type="PANTHER" id="PTHR42648">
    <property type="entry name" value="TRANSPOSASE, PUTATIVE-RELATED"/>
    <property type="match status" value="1"/>
</dbReference>
<sequence length="187" mass="21405">MIETQTDRKIKTLISDNGGEYKYDPFLEAKHFGLRITYASHLINWLPTAANKGKTPMEVWSSKPCIDYKYLHTFGCLAYYHVRESKLDPRAKKALFMCFSNGTKGYRLWCLIEKKFVVSRDVTFDEAAVVSQNKDEGKTKATKTRSSLKQVELLKTLVVLVRSDVTDTSPIVDFDDEDKDDEEEAST</sequence>
<dbReference type="InterPro" id="IPR039537">
    <property type="entry name" value="Retrotran_Ty1/copia-like"/>
</dbReference>
<feature type="domain" description="Retroviral polymerase SH3-like" evidence="1">
    <location>
        <begin position="76"/>
        <end position="135"/>
    </location>
</feature>
<dbReference type="InterPro" id="IPR012337">
    <property type="entry name" value="RNaseH-like_sf"/>
</dbReference>
<evidence type="ECO:0000259" key="1">
    <source>
        <dbReference type="Pfam" id="PF25597"/>
    </source>
</evidence>
<organism evidence="2 3">
    <name type="scientific">Prunus armeniaca</name>
    <name type="common">Apricot</name>
    <name type="synonym">Armeniaca vulgaris</name>
    <dbReference type="NCBI Taxonomy" id="36596"/>
    <lineage>
        <taxon>Eukaryota</taxon>
        <taxon>Viridiplantae</taxon>
        <taxon>Streptophyta</taxon>
        <taxon>Embryophyta</taxon>
        <taxon>Tracheophyta</taxon>
        <taxon>Spermatophyta</taxon>
        <taxon>Magnoliopsida</taxon>
        <taxon>eudicotyledons</taxon>
        <taxon>Gunneridae</taxon>
        <taxon>Pentapetalae</taxon>
        <taxon>rosids</taxon>
        <taxon>fabids</taxon>
        <taxon>Rosales</taxon>
        <taxon>Rosaceae</taxon>
        <taxon>Amygdaloideae</taxon>
        <taxon>Amygdaleae</taxon>
        <taxon>Prunus</taxon>
    </lineage>
</organism>
<dbReference type="Proteomes" id="UP000507245">
    <property type="component" value="Unassembled WGS sequence"/>
</dbReference>
<dbReference type="SUPFAM" id="SSF53098">
    <property type="entry name" value="Ribonuclease H-like"/>
    <property type="match status" value="1"/>
</dbReference>
<dbReference type="PANTHER" id="PTHR42648:SF28">
    <property type="entry name" value="TRANSPOSON-ENCODED PROTEIN WITH RIBONUCLEASE H-LIKE AND RETROVIRUS ZINC FINGER-LIKE DOMAINS"/>
    <property type="match status" value="1"/>
</dbReference>
<dbReference type="Pfam" id="PF25597">
    <property type="entry name" value="SH3_retrovirus"/>
    <property type="match status" value="1"/>
</dbReference>
<evidence type="ECO:0000313" key="2">
    <source>
        <dbReference type="EMBL" id="CAB4316428.1"/>
    </source>
</evidence>
<reference evidence="3" key="1">
    <citation type="journal article" date="2020" name="Genome Biol.">
        <title>Gamete binning: chromosome-level and haplotype-resolved genome assembly enabled by high-throughput single-cell sequencing of gamete genomes.</title>
        <authorList>
            <person name="Campoy J.A."/>
            <person name="Sun H."/>
            <person name="Goel M."/>
            <person name="Jiao W.-B."/>
            <person name="Folz-Donahue K."/>
            <person name="Wang N."/>
            <person name="Rubio M."/>
            <person name="Liu C."/>
            <person name="Kukat C."/>
            <person name="Ruiz D."/>
            <person name="Huettel B."/>
            <person name="Schneeberger K."/>
        </authorList>
    </citation>
    <scope>NUCLEOTIDE SEQUENCE [LARGE SCALE GENOMIC DNA]</scope>
    <source>
        <strain evidence="3">cv. Rojo Pasion</strain>
    </source>
</reference>
<dbReference type="AlphaFoldDB" id="A0A6J5XYY1"/>
<proteinExistence type="predicted"/>
<dbReference type="OrthoDB" id="1194274at2759"/>
<dbReference type="InterPro" id="IPR057670">
    <property type="entry name" value="SH3_retrovirus"/>
</dbReference>
<dbReference type="EMBL" id="CAEKKB010000007">
    <property type="protein sequence ID" value="CAB4316428.1"/>
    <property type="molecule type" value="Genomic_DNA"/>
</dbReference>
<keyword evidence="3" id="KW-1185">Reference proteome</keyword>